<sequence length="564" mass="62007">MSSTPPKQASVRKGPELDIPRRDNIGSDDVLDSDAQLDIEHGAKSTPADMTSRPCVSSTPLPVPPQHIESDESDDEFPEDPLAEYTPSRKPRQTWQSSLDHEKEPGVPSAMSEEDLLDVRETVGDYETAEPETSIGAQTSLGSETAVDNELSQPATVGSAVAQAPGPKQEPPEMHEMPAQQEGLAGRDAIARDDEVVVTDGSFGGGAMVPMDSACEKQLMIDEAEPGQEALLEHIPAKEKRQRRLQVERTGTPAPIQLAPRQPTPDNGSAPVSRRKYKRGRHAIQDTGAALGLSRNATATATATAPATEEKLPPILRIPVETLTAIMEHAYPEMPSSLTKKDARTGSTGCSQPTAMKAHRDLRAILVKQFFEQQFEERLNLAYEEPKPSNIEYGMVYTSVRRIHDTDADEQDEPNWPYGTDDKPLKLSIAICNVATATLWSLSRWVAFFCEKDLAVGRRVKVTYSYEKAAGDSKLSCFIEQEVPALFERLEMLGRELYRKGISGKEPIKEATWNWFKAVMKDKEFVGMQASEAVGILAKVNEKVFAAATYNDAMKVGKKRKRHG</sequence>
<keyword evidence="3" id="KW-1185">Reference proteome</keyword>
<organism evidence="2 3">
    <name type="scientific">Oleoguttula mirabilis</name>
    <dbReference type="NCBI Taxonomy" id="1507867"/>
    <lineage>
        <taxon>Eukaryota</taxon>
        <taxon>Fungi</taxon>
        <taxon>Dikarya</taxon>
        <taxon>Ascomycota</taxon>
        <taxon>Pezizomycotina</taxon>
        <taxon>Dothideomycetes</taxon>
        <taxon>Dothideomycetidae</taxon>
        <taxon>Mycosphaerellales</taxon>
        <taxon>Teratosphaeriaceae</taxon>
        <taxon>Oleoguttula</taxon>
    </lineage>
</organism>
<dbReference type="EMBL" id="JAVFHQ010000040">
    <property type="protein sequence ID" value="KAK4542537.1"/>
    <property type="molecule type" value="Genomic_DNA"/>
</dbReference>
<gene>
    <name evidence="2" type="ORF">LTR36_006585</name>
</gene>
<proteinExistence type="predicted"/>
<protein>
    <submittedName>
        <fullName evidence="2">Uncharacterized protein</fullName>
    </submittedName>
</protein>
<dbReference type="AlphaFoldDB" id="A0AAV9JBF7"/>
<feature type="region of interest" description="Disordered" evidence="1">
    <location>
        <begin position="1"/>
        <end position="186"/>
    </location>
</feature>
<evidence type="ECO:0000313" key="3">
    <source>
        <dbReference type="Proteomes" id="UP001324427"/>
    </source>
</evidence>
<feature type="compositionally biased region" description="Acidic residues" evidence="1">
    <location>
        <begin position="71"/>
        <end position="82"/>
    </location>
</feature>
<feature type="region of interest" description="Disordered" evidence="1">
    <location>
        <begin position="236"/>
        <end position="310"/>
    </location>
</feature>
<evidence type="ECO:0000256" key="1">
    <source>
        <dbReference type="SAM" id="MobiDB-lite"/>
    </source>
</evidence>
<comment type="caution">
    <text evidence="2">The sequence shown here is derived from an EMBL/GenBank/DDBJ whole genome shotgun (WGS) entry which is preliminary data.</text>
</comment>
<feature type="compositionally biased region" description="Low complexity" evidence="1">
    <location>
        <begin position="297"/>
        <end position="307"/>
    </location>
</feature>
<dbReference type="Proteomes" id="UP001324427">
    <property type="component" value="Unassembled WGS sequence"/>
</dbReference>
<feature type="compositionally biased region" description="Basic residues" evidence="1">
    <location>
        <begin position="273"/>
        <end position="282"/>
    </location>
</feature>
<reference evidence="2 3" key="1">
    <citation type="submission" date="2021-11" db="EMBL/GenBank/DDBJ databases">
        <title>Black yeast isolated from Biological Soil Crust.</title>
        <authorList>
            <person name="Kurbessoian T."/>
        </authorList>
    </citation>
    <scope>NUCLEOTIDE SEQUENCE [LARGE SCALE GENOMIC DNA]</scope>
    <source>
        <strain evidence="2 3">CCFEE 5522</strain>
    </source>
</reference>
<accession>A0AAV9JBF7</accession>
<evidence type="ECO:0000313" key="2">
    <source>
        <dbReference type="EMBL" id="KAK4542537.1"/>
    </source>
</evidence>
<name>A0AAV9JBF7_9PEZI</name>
<feature type="compositionally biased region" description="Basic and acidic residues" evidence="1">
    <location>
        <begin position="13"/>
        <end position="25"/>
    </location>
</feature>